<dbReference type="SUPFAM" id="SSF53659">
    <property type="entry name" value="Isocitrate/Isopropylmalate dehydrogenase-like"/>
    <property type="match status" value="1"/>
</dbReference>
<proteinExistence type="inferred from homology"/>
<evidence type="ECO:0000256" key="4">
    <source>
        <dbReference type="ARBA" id="ARBA00022679"/>
    </source>
</evidence>
<comment type="subcellular location">
    <subcellularLocation>
        <location evidence="10">Cytoplasm</location>
    </subcellularLocation>
    <text evidence="10">Associated with the membrane possibly through PlsY.</text>
</comment>
<evidence type="ECO:0000256" key="7">
    <source>
        <dbReference type="ARBA" id="ARBA00023264"/>
    </source>
</evidence>
<keyword evidence="11" id="KW-0012">Acyltransferase</keyword>
<dbReference type="GO" id="GO:0043811">
    <property type="term" value="F:phosphate:acyl-[acyl carrier protein] acyltransferase activity"/>
    <property type="evidence" value="ECO:0007669"/>
    <property type="project" value="UniProtKB-EC"/>
</dbReference>
<evidence type="ECO:0000256" key="6">
    <source>
        <dbReference type="ARBA" id="ARBA00023209"/>
    </source>
</evidence>
<keyword evidence="4 10" id="KW-0808">Transferase</keyword>
<evidence type="ECO:0000256" key="2">
    <source>
        <dbReference type="ARBA" id="ARBA00022490"/>
    </source>
</evidence>
<evidence type="ECO:0000256" key="5">
    <source>
        <dbReference type="ARBA" id="ARBA00023098"/>
    </source>
</evidence>
<comment type="catalytic activity">
    <reaction evidence="1 10">
        <text>a fatty acyl-[ACP] + phosphate = an acyl phosphate + holo-[ACP]</text>
        <dbReference type="Rhea" id="RHEA:42292"/>
        <dbReference type="Rhea" id="RHEA-COMP:9685"/>
        <dbReference type="Rhea" id="RHEA-COMP:14125"/>
        <dbReference type="ChEBI" id="CHEBI:43474"/>
        <dbReference type="ChEBI" id="CHEBI:59918"/>
        <dbReference type="ChEBI" id="CHEBI:64479"/>
        <dbReference type="ChEBI" id="CHEBI:138651"/>
        <dbReference type="EC" id="2.3.1.274"/>
    </reaction>
</comment>
<comment type="subunit">
    <text evidence="9 10">Homodimer. Probably interacts with PlsY.</text>
</comment>
<dbReference type="Proteomes" id="UP001629246">
    <property type="component" value="Unassembled WGS sequence"/>
</dbReference>
<comment type="caution">
    <text evidence="11">The sequence shown here is derived from an EMBL/GenBank/DDBJ whole genome shotgun (WGS) entry which is preliminary data.</text>
</comment>
<keyword evidence="6 10" id="KW-0594">Phospholipid biosynthesis</keyword>
<dbReference type="Gene3D" id="3.40.718.10">
    <property type="entry name" value="Isopropylmalate Dehydrogenase"/>
    <property type="match status" value="1"/>
</dbReference>
<dbReference type="HAMAP" id="MF_00019">
    <property type="entry name" value="PlsX"/>
    <property type="match status" value="1"/>
</dbReference>
<comment type="similarity">
    <text evidence="10">Belongs to the PlsX family.</text>
</comment>
<evidence type="ECO:0000256" key="9">
    <source>
        <dbReference type="ARBA" id="ARBA00046608"/>
    </source>
</evidence>
<dbReference type="EC" id="2.3.1.274" evidence="8 10"/>
<protein>
    <recommendedName>
        <fullName evidence="8 10">Phosphate acyltransferase</fullName>
        <ecNumber evidence="8 10">2.3.1.274</ecNumber>
    </recommendedName>
    <alternativeName>
        <fullName evidence="10">Acyl-ACP phosphotransacylase</fullName>
    </alternativeName>
    <alternativeName>
        <fullName evidence="10">Acyl-[acyl-carrier-protein]--phosphate acyltransferase</fullName>
    </alternativeName>
    <alternativeName>
        <fullName evidence="10">Phosphate-acyl-ACP acyltransferase</fullName>
    </alternativeName>
</protein>
<dbReference type="RefSeq" id="WP_408155302.1">
    <property type="nucleotide sequence ID" value="NZ_JAQQFM010000002.1"/>
</dbReference>
<dbReference type="PANTHER" id="PTHR30100">
    <property type="entry name" value="FATTY ACID/PHOSPHOLIPID SYNTHESIS PROTEIN PLSX"/>
    <property type="match status" value="1"/>
</dbReference>
<dbReference type="Pfam" id="PF02504">
    <property type="entry name" value="FA_synthesis"/>
    <property type="match status" value="1"/>
</dbReference>
<sequence length="377" mass="40394">MTIKISIDCMGGDHGPSVTIPAAASFLRREADAELILVGQEQVLLPLLKKYKLADDPRVQIKNASEIITMEDPIEVALRRKKDSSMRVAVTLVKEGLAQASVSAGNTGALMAVSRYILKTLPGVDRPAICTILPNQKDGPTYMLDLGANVDCEPQHLHQFALMGSALVAVMEGKPRPTVGLLNIGEEDIKGNELVKQTALLLRADHQKGTLNFYGNVEGNDIFEGTTDLVVCDGFVGNVTLKASEGLGRFVKIVLTTEFKKGFFNKLGALIAYGALKALSRRLNPSRYNGASLLGLRGLVFKSHGGADVYAFEWAIRRAYDAAKYDVLSRIGATIAELMPQAETPRVADAAAEDVAAVVVGNASALASTETIEQKTV</sequence>
<keyword evidence="12" id="KW-1185">Reference proteome</keyword>
<organism evidence="11 12">
    <name type="scientific">Herbaspirillum lusitanum</name>
    <dbReference type="NCBI Taxonomy" id="213312"/>
    <lineage>
        <taxon>Bacteria</taxon>
        <taxon>Pseudomonadati</taxon>
        <taxon>Pseudomonadota</taxon>
        <taxon>Betaproteobacteria</taxon>
        <taxon>Burkholderiales</taxon>
        <taxon>Oxalobacteraceae</taxon>
        <taxon>Herbaspirillum</taxon>
    </lineage>
</organism>
<evidence type="ECO:0000313" key="11">
    <source>
        <dbReference type="EMBL" id="MFL9923547.1"/>
    </source>
</evidence>
<evidence type="ECO:0000256" key="3">
    <source>
        <dbReference type="ARBA" id="ARBA00022516"/>
    </source>
</evidence>
<accession>A0ABW9A6B9</accession>
<evidence type="ECO:0000256" key="10">
    <source>
        <dbReference type="HAMAP-Rule" id="MF_00019"/>
    </source>
</evidence>
<keyword evidence="7 10" id="KW-1208">Phospholipid metabolism</keyword>
<keyword evidence="2 10" id="KW-0963">Cytoplasm</keyword>
<comment type="pathway">
    <text evidence="10">Lipid metabolism; phospholipid metabolism.</text>
</comment>
<evidence type="ECO:0000256" key="1">
    <source>
        <dbReference type="ARBA" id="ARBA00001232"/>
    </source>
</evidence>
<keyword evidence="5 10" id="KW-0443">Lipid metabolism</keyword>
<evidence type="ECO:0000256" key="8">
    <source>
        <dbReference type="ARBA" id="ARBA00024069"/>
    </source>
</evidence>
<dbReference type="EMBL" id="JAQQFM010000002">
    <property type="protein sequence ID" value="MFL9923547.1"/>
    <property type="molecule type" value="Genomic_DNA"/>
</dbReference>
<dbReference type="InterPro" id="IPR012281">
    <property type="entry name" value="Phospholipid_synth_PlsX-like"/>
</dbReference>
<evidence type="ECO:0000313" key="12">
    <source>
        <dbReference type="Proteomes" id="UP001629246"/>
    </source>
</evidence>
<gene>
    <name evidence="10 11" type="primary">plsX</name>
    <name evidence="11" type="ORF">PQR62_04680</name>
</gene>
<dbReference type="PANTHER" id="PTHR30100:SF1">
    <property type="entry name" value="PHOSPHATE ACYLTRANSFERASE"/>
    <property type="match status" value="1"/>
</dbReference>
<reference evidence="11 12" key="1">
    <citation type="journal article" date="2024" name="Chem. Sci.">
        <title>Discovery of megapolipeptins by genome mining of a Burkholderiales bacteria collection.</title>
        <authorList>
            <person name="Paulo B.S."/>
            <person name="Recchia M.J.J."/>
            <person name="Lee S."/>
            <person name="Fergusson C.H."/>
            <person name="Romanowski S.B."/>
            <person name="Hernandez A."/>
            <person name="Krull N."/>
            <person name="Liu D.Y."/>
            <person name="Cavanagh H."/>
            <person name="Bos A."/>
            <person name="Gray C.A."/>
            <person name="Murphy B.T."/>
            <person name="Linington R.G."/>
            <person name="Eustaquio A.S."/>
        </authorList>
    </citation>
    <scope>NUCLEOTIDE SEQUENCE [LARGE SCALE GENOMIC DNA]</scope>
    <source>
        <strain evidence="11 12">RL21-008-BIB-A</strain>
    </source>
</reference>
<name>A0ABW9A6B9_9BURK</name>
<dbReference type="InterPro" id="IPR003664">
    <property type="entry name" value="FA_synthesis"/>
</dbReference>
<keyword evidence="3 10" id="KW-0444">Lipid biosynthesis</keyword>
<comment type="function">
    <text evidence="10">Catalyzes the reversible formation of acyl-phosphate (acyl-PO(4)) from acyl-[acyl-carrier-protein] (acyl-ACP). This enzyme utilizes acyl-ACP as fatty acyl donor, but not acyl-CoA.</text>
</comment>
<dbReference type="PIRSF" id="PIRSF002465">
    <property type="entry name" value="Phsphlp_syn_PlsX"/>
    <property type="match status" value="1"/>
</dbReference>
<dbReference type="NCBIfam" id="TIGR00182">
    <property type="entry name" value="plsX"/>
    <property type="match status" value="1"/>
</dbReference>